<dbReference type="AlphaFoldDB" id="A0A9P9YRB3"/>
<gene>
    <name evidence="1" type="ORF">M5D96_005738</name>
</gene>
<organism evidence="1 2">
    <name type="scientific">Drosophila gunungcola</name>
    <name type="common">fruit fly</name>
    <dbReference type="NCBI Taxonomy" id="103775"/>
    <lineage>
        <taxon>Eukaryota</taxon>
        <taxon>Metazoa</taxon>
        <taxon>Ecdysozoa</taxon>
        <taxon>Arthropoda</taxon>
        <taxon>Hexapoda</taxon>
        <taxon>Insecta</taxon>
        <taxon>Pterygota</taxon>
        <taxon>Neoptera</taxon>
        <taxon>Endopterygota</taxon>
        <taxon>Diptera</taxon>
        <taxon>Brachycera</taxon>
        <taxon>Muscomorpha</taxon>
        <taxon>Ephydroidea</taxon>
        <taxon>Drosophilidae</taxon>
        <taxon>Drosophila</taxon>
        <taxon>Sophophora</taxon>
    </lineage>
</organism>
<accession>A0A9P9YRB3</accession>
<dbReference type="Proteomes" id="UP001059596">
    <property type="component" value="Unassembled WGS sequence"/>
</dbReference>
<comment type="caution">
    <text evidence="1">The sequence shown here is derived from an EMBL/GenBank/DDBJ whole genome shotgun (WGS) entry which is preliminary data.</text>
</comment>
<name>A0A9P9YRB3_9MUSC</name>
<protein>
    <submittedName>
        <fullName evidence="1">Uncharacterized protein</fullName>
    </submittedName>
</protein>
<reference evidence="1" key="1">
    <citation type="journal article" date="2023" name="Genome Biol. Evol.">
        <title>Long-read-based Genome Assembly of Drosophila gunungcola Reveals Fewer Chemosensory Genes in Flower-breeding Species.</title>
        <authorList>
            <person name="Negi A."/>
            <person name="Liao B.Y."/>
            <person name="Yeh S.D."/>
        </authorList>
    </citation>
    <scope>NUCLEOTIDE SEQUENCE</scope>
    <source>
        <strain evidence="1">Sukarami</strain>
    </source>
</reference>
<sequence>MWNNSSSFVRLASAKMMVAQVKALEEDSEESSLEFHEDCNQSWRAQFRHPRMSELAIGLEFMNISNRPMTSSLGTQDGAIGNSSSSRTELVPLSLRISQLNMLGSDDESQMQHLY</sequence>
<evidence type="ECO:0000313" key="1">
    <source>
        <dbReference type="EMBL" id="KAI8041473.1"/>
    </source>
</evidence>
<evidence type="ECO:0000313" key="2">
    <source>
        <dbReference type="Proteomes" id="UP001059596"/>
    </source>
</evidence>
<dbReference type="EMBL" id="JAMKOV010000003">
    <property type="protein sequence ID" value="KAI8041473.1"/>
    <property type="molecule type" value="Genomic_DNA"/>
</dbReference>
<dbReference type="OrthoDB" id="7851397at2759"/>
<proteinExistence type="predicted"/>
<keyword evidence="2" id="KW-1185">Reference proteome</keyword>